<dbReference type="RefSeq" id="XP_022578829.1">
    <property type="nucleotide sequence ID" value="XM_022727232.1"/>
</dbReference>
<feature type="compositionally biased region" description="Low complexity" evidence="1">
    <location>
        <begin position="108"/>
        <end position="123"/>
    </location>
</feature>
<feature type="compositionally biased region" description="Pro residues" evidence="1">
    <location>
        <begin position="22"/>
        <end position="32"/>
    </location>
</feature>
<feature type="compositionally biased region" description="Polar residues" evidence="1">
    <location>
        <begin position="88"/>
        <end position="97"/>
    </location>
</feature>
<dbReference type="AlphaFoldDB" id="A0A1L9SB30"/>
<feature type="compositionally biased region" description="Low complexity" evidence="1">
    <location>
        <begin position="154"/>
        <end position="169"/>
    </location>
</feature>
<feature type="compositionally biased region" description="Low complexity" evidence="1">
    <location>
        <begin position="231"/>
        <end position="246"/>
    </location>
</feature>
<feature type="region of interest" description="Disordered" evidence="1">
    <location>
        <begin position="105"/>
        <end position="124"/>
    </location>
</feature>
<dbReference type="OrthoDB" id="5407894at2759"/>
<gene>
    <name evidence="2" type="ORF">ASPZODRAFT_18523</name>
</gene>
<dbReference type="EMBL" id="KV878348">
    <property type="protein sequence ID" value="OJJ44319.1"/>
    <property type="molecule type" value="Genomic_DNA"/>
</dbReference>
<feature type="region of interest" description="Disordered" evidence="1">
    <location>
        <begin position="151"/>
        <end position="248"/>
    </location>
</feature>
<evidence type="ECO:0000256" key="1">
    <source>
        <dbReference type="SAM" id="MobiDB-lite"/>
    </source>
</evidence>
<accession>A0A1L9SB30</accession>
<evidence type="ECO:0000313" key="2">
    <source>
        <dbReference type="EMBL" id="OJJ44319.1"/>
    </source>
</evidence>
<keyword evidence="3" id="KW-1185">Reference proteome</keyword>
<dbReference type="STRING" id="1073090.A0A1L9SB30"/>
<name>A0A1L9SB30_9EURO</name>
<sequence length="611" mass="66774">MRTPSSASRGRDILVQSEPYPTAAPPPPPPPSSTSTSLVAAFDRPRTAEPNNHDHHDIIDSHCHDNNNNYNYNYDHTSTLPRLRRRASQGSIRSKPSSIARFLAKRTSPLQVSRDSSSPSSWSRIELRTSSVDARLSGWDAVSQNRSLAEYAASSSSSSSSTTTTTTTTNLPPTPPDDDEGIGWNPRSPVSLFDAYMNPQSHPSPHMHEGPSMDGHSAGSDSLCSPSDRISNGASSSSDGSLGLGNDEMDCEQSLEAWLENGIEATVTSLPAALSSAEPVRIISQMLPYPRATADQTLKLPTQDSVFCSVIHAIHNRLQPGQSPYINVTHAVPEQFSLSNLPSSPTSTPRASTLPRDDYFSPTVFASAAAVPAYHDFRGPIRSPATFSRAPNPIVPPQSVHVSILERYLPPSSVQEYRDLFAPDRPSFLVDRLFELSPHGGSLLFLYPTKKGAATFKTQYLGPILDPLLRQLVVVNGLSADVGRYLGKFSSVSQMDDFDTMRAHLERLCLAMSGPTSCYTVVDAGKGSAYLDRGLWTEWFIHQEKARMKEVLNVHWHSGRRGPGLKGLPVADKDVTSAMLLSEIFEGIQRRPYETEPRDGVELGIFVIRRS</sequence>
<organism evidence="2 3">
    <name type="scientific">Penicilliopsis zonata CBS 506.65</name>
    <dbReference type="NCBI Taxonomy" id="1073090"/>
    <lineage>
        <taxon>Eukaryota</taxon>
        <taxon>Fungi</taxon>
        <taxon>Dikarya</taxon>
        <taxon>Ascomycota</taxon>
        <taxon>Pezizomycotina</taxon>
        <taxon>Eurotiomycetes</taxon>
        <taxon>Eurotiomycetidae</taxon>
        <taxon>Eurotiales</taxon>
        <taxon>Aspergillaceae</taxon>
        <taxon>Penicilliopsis</taxon>
    </lineage>
</organism>
<dbReference type="Proteomes" id="UP000184188">
    <property type="component" value="Unassembled WGS sequence"/>
</dbReference>
<evidence type="ECO:0000313" key="3">
    <source>
        <dbReference type="Proteomes" id="UP000184188"/>
    </source>
</evidence>
<proteinExistence type="predicted"/>
<feature type="region of interest" description="Disordered" evidence="1">
    <location>
        <begin position="76"/>
        <end position="98"/>
    </location>
</feature>
<dbReference type="VEuPathDB" id="FungiDB:ASPZODRAFT_18523"/>
<protein>
    <submittedName>
        <fullName evidence="2">Uncharacterized protein</fullName>
    </submittedName>
</protein>
<dbReference type="GeneID" id="34613696"/>
<feature type="compositionally biased region" description="Basic and acidic residues" evidence="1">
    <location>
        <begin position="43"/>
        <end position="54"/>
    </location>
</feature>
<feature type="region of interest" description="Disordered" evidence="1">
    <location>
        <begin position="1"/>
        <end position="54"/>
    </location>
</feature>
<reference evidence="3" key="1">
    <citation type="journal article" date="2017" name="Genome Biol.">
        <title>Comparative genomics reveals high biological diversity and specific adaptations in the industrially and medically important fungal genus Aspergillus.</title>
        <authorList>
            <person name="de Vries R.P."/>
            <person name="Riley R."/>
            <person name="Wiebenga A."/>
            <person name="Aguilar-Osorio G."/>
            <person name="Amillis S."/>
            <person name="Uchima C.A."/>
            <person name="Anderluh G."/>
            <person name="Asadollahi M."/>
            <person name="Askin M."/>
            <person name="Barry K."/>
            <person name="Battaglia E."/>
            <person name="Bayram O."/>
            <person name="Benocci T."/>
            <person name="Braus-Stromeyer S.A."/>
            <person name="Caldana C."/>
            <person name="Canovas D."/>
            <person name="Cerqueira G.C."/>
            <person name="Chen F."/>
            <person name="Chen W."/>
            <person name="Choi C."/>
            <person name="Clum A."/>
            <person name="Dos Santos R.A."/>
            <person name="Damasio A.R."/>
            <person name="Diallinas G."/>
            <person name="Emri T."/>
            <person name="Fekete E."/>
            <person name="Flipphi M."/>
            <person name="Freyberg S."/>
            <person name="Gallo A."/>
            <person name="Gournas C."/>
            <person name="Habgood R."/>
            <person name="Hainaut M."/>
            <person name="Harispe M.L."/>
            <person name="Henrissat B."/>
            <person name="Hilden K.S."/>
            <person name="Hope R."/>
            <person name="Hossain A."/>
            <person name="Karabika E."/>
            <person name="Karaffa L."/>
            <person name="Karanyi Z."/>
            <person name="Krasevec N."/>
            <person name="Kuo A."/>
            <person name="Kusch H."/>
            <person name="LaButti K."/>
            <person name="Lagendijk E.L."/>
            <person name="Lapidus A."/>
            <person name="Levasseur A."/>
            <person name="Lindquist E."/>
            <person name="Lipzen A."/>
            <person name="Logrieco A.F."/>
            <person name="MacCabe A."/>
            <person name="Maekelae M.R."/>
            <person name="Malavazi I."/>
            <person name="Melin P."/>
            <person name="Meyer V."/>
            <person name="Mielnichuk N."/>
            <person name="Miskei M."/>
            <person name="Molnar A.P."/>
            <person name="Mule G."/>
            <person name="Ngan C.Y."/>
            <person name="Orejas M."/>
            <person name="Orosz E."/>
            <person name="Ouedraogo J.P."/>
            <person name="Overkamp K.M."/>
            <person name="Park H.-S."/>
            <person name="Perrone G."/>
            <person name="Piumi F."/>
            <person name="Punt P.J."/>
            <person name="Ram A.F."/>
            <person name="Ramon A."/>
            <person name="Rauscher S."/>
            <person name="Record E."/>
            <person name="Riano-Pachon D.M."/>
            <person name="Robert V."/>
            <person name="Roehrig J."/>
            <person name="Ruller R."/>
            <person name="Salamov A."/>
            <person name="Salih N.S."/>
            <person name="Samson R.A."/>
            <person name="Sandor E."/>
            <person name="Sanguinetti M."/>
            <person name="Schuetze T."/>
            <person name="Sepcic K."/>
            <person name="Shelest E."/>
            <person name="Sherlock G."/>
            <person name="Sophianopoulou V."/>
            <person name="Squina F.M."/>
            <person name="Sun H."/>
            <person name="Susca A."/>
            <person name="Todd R.B."/>
            <person name="Tsang A."/>
            <person name="Unkles S.E."/>
            <person name="van de Wiele N."/>
            <person name="van Rossen-Uffink D."/>
            <person name="Oliveira J.V."/>
            <person name="Vesth T.C."/>
            <person name="Visser J."/>
            <person name="Yu J.-H."/>
            <person name="Zhou M."/>
            <person name="Andersen M.R."/>
            <person name="Archer D.B."/>
            <person name="Baker S.E."/>
            <person name="Benoit I."/>
            <person name="Brakhage A.A."/>
            <person name="Braus G.H."/>
            <person name="Fischer R."/>
            <person name="Frisvad J.C."/>
            <person name="Goldman G.H."/>
            <person name="Houbraken J."/>
            <person name="Oakley B."/>
            <person name="Pocsi I."/>
            <person name="Scazzocchio C."/>
            <person name="Seiboth B."/>
            <person name="vanKuyk P.A."/>
            <person name="Wortman J."/>
            <person name="Dyer P.S."/>
            <person name="Grigoriev I.V."/>
        </authorList>
    </citation>
    <scope>NUCLEOTIDE SEQUENCE [LARGE SCALE GENOMIC DNA]</scope>
    <source>
        <strain evidence="3">CBS 506.65</strain>
    </source>
</reference>
<feature type="compositionally biased region" description="Polar residues" evidence="1">
    <location>
        <begin position="219"/>
        <end position="230"/>
    </location>
</feature>